<evidence type="ECO:0000256" key="6">
    <source>
        <dbReference type="ARBA" id="ARBA00022989"/>
    </source>
</evidence>
<protein>
    <recommendedName>
        <fullName evidence="11">Protein kinase domain-containing protein</fullName>
    </recommendedName>
</protein>
<evidence type="ECO:0000259" key="11">
    <source>
        <dbReference type="PROSITE" id="PS50011"/>
    </source>
</evidence>
<dbReference type="InterPro" id="IPR052422">
    <property type="entry name" value="Auxin_Ser/Thr_Kinase"/>
</dbReference>
<dbReference type="InterPro" id="IPR000719">
    <property type="entry name" value="Prot_kinase_dom"/>
</dbReference>
<dbReference type="PANTHER" id="PTHR47986">
    <property type="entry name" value="OSJNBA0070M12.3 PROTEIN"/>
    <property type="match status" value="1"/>
</dbReference>
<proteinExistence type="predicted"/>
<keyword evidence="6 10" id="KW-1133">Transmembrane helix</keyword>
<dbReference type="Pfam" id="PF00069">
    <property type="entry name" value="Pkinase"/>
    <property type="match status" value="1"/>
</dbReference>
<keyword evidence="3 10" id="KW-0812">Transmembrane</keyword>
<dbReference type="Gene3D" id="3.30.200.20">
    <property type="entry name" value="Phosphorylase Kinase, domain 1"/>
    <property type="match status" value="1"/>
</dbReference>
<keyword evidence="5" id="KW-0677">Repeat</keyword>
<evidence type="ECO:0000313" key="12">
    <source>
        <dbReference type="EMBL" id="KAK9904594.1"/>
    </source>
</evidence>
<reference evidence="12 13" key="1">
    <citation type="journal article" date="2023" name="G3 (Bethesda)">
        <title>A chromosome-length genome assembly and annotation of blackberry (Rubus argutus, cv. 'Hillquist').</title>
        <authorList>
            <person name="Bruna T."/>
            <person name="Aryal R."/>
            <person name="Dudchenko O."/>
            <person name="Sargent D.J."/>
            <person name="Mead D."/>
            <person name="Buti M."/>
            <person name="Cavallini A."/>
            <person name="Hytonen T."/>
            <person name="Andres J."/>
            <person name="Pham M."/>
            <person name="Weisz D."/>
            <person name="Mascagni F."/>
            <person name="Usai G."/>
            <person name="Natali L."/>
            <person name="Bassil N."/>
            <person name="Fernandez G.E."/>
            <person name="Lomsadze A."/>
            <person name="Armour M."/>
            <person name="Olukolu B."/>
            <person name="Poorten T."/>
            <person name="Britton C."/>
            <person name="Davik J."/>
            <person name="Ashrafi H."/>
            <person name="Aiden E.L."/>
            <person name="Borodovsky M."/>
            <person name="Worthington M."/>
        </authorList>
    </citation>
    <scope>NUCLEOTIDE SEQUENCE [LARGE SCALE GENOMIC DNA]</scope>
    <source>
        <strain evidence="12">PI 553951</strain>
    </source>
</reference>
<evidence type="ECO:0000256" key="2">
    <source>
        <dbReference type="ARBA" id="ARBA00022614"/>
    </source>
</evidence>
<dbReference type="GO" id="GO:0016020">
    <property type="term" value="C:membrane"/>
    <property type="evidence" value="ECO:0007669"/>
    <property type="project" value="UniProtKB-SubCell"/>
</dbReference>
<keyword evidence="4" id="KW-0732">Signal</keyword>
<organism evidence="12 13">
    <name type="scientific">Rubus argutus</name>
    <name type="common">Southern blackberry</name>
    <dbReference type="NCBI Taxonomy" id="59490"/>
    <lineage>
        <taxon>Eukaryota</taxon>
        <taxon>Viridiplantae</taxon>
        <taxon>Streptophyta</taxon>
        <taxon>Embryophyta</taxon>
        <taxon>Tracheophyta</taxon>
        <taxon>Spermatophyta</taxon>
        <taxon>Magnoliopsida</taxon>
        <taxon>eudicotyledons</taxon>
        <taxon>Gunneridae</taxon>
        <taxon>Pentapetalae</taxon>
        <taxon>rosids</taxon>
        <taxon>fabids</taxon>
        <taxon>Rosales</taxon>
        <taxon>Rosaceae</taxon>
        <taxon>Rosoideae</taxon>
        <taxon>Rosoideae incertae sedis</taxon>
        <taxon>Rubus</taxon>
    </lineage>
</organism>
<dbReference type="Proteomes" id="UP001457282">
    <property type="component" value="Unassembled WGS sequence"/>
</dbReference>
<dbReference type="GO" id="GO:0004672">
    <property type="term" value="F:protein kinase activity"/>
    <property type="evidence" value="ECO:0007669"/>
    <property type="project" value="InterPro"/>
</dbReference>
<evidence type="ECO:0000256" key="4">
    <source>
        <dbReference type="ARBA" id="ARBA00022729"/>
    </source>
</evidence>
<gene>
    <name evidence="12" type="ORF">M0R45_000559</name>
</gene>
<evidence type="ECO:0000256" key="3">
    <source>
        <dbReference type="ARBA" id="ARBA00022692"/>
    </source>
</evidence>
<evidence type="ECO:0000256" key="10">
    <source>
        <dbReference type="SAM" id="Phobius"/>
    </source>
</evidence>
<comment type="subcellular location">
    <subcellularLocation>
        <location evidence="1">Membrane</location>
        <topology evidence="1">Single-pass membrane protein</topology>
    </subcellularLocation>
</comment>
<feature type="domain" description="Protein kinase" evidence="11">
    <location>
        <begin position="65"/>
        <end position="160"/>
    </location>
</feature>
<keyword evidence="2" id="KW-0433">Leucine-rich repeat</keyword>
<dbReference type="GO" id="GO:0005524">
    <property type="term" value="F:ATP binding"/>
    <property type="evidence" value="ECO:0007669"/>
    <property type="project" value="InterPro"/>
</dbReference>
<accession>A0AAW1VKD1</accession>
<keyword evidence="7 10" id="KW-0472">Membrane</keyword>
<evidence type="ECO:0000313" key="13">
    <source>
        <dbReference type="Proteomes" id="UP001457282"/>
    </source>
</evidence>
<dbReference type="SUPFAM" id="SSF56112">
    <property type="entry name" value="Protein kinase-like (PK-like)"/>
    <property type="match status" value="1"/>
</dbReference>
<evidence type="ECO:0000256" key="1">
    <source>
        <dbReference type="ARBA" id="ARBA00004167"/>
    </source>
</evidence>
<keyword evidence="13" id="KW-1185">Reference proteome</keyword>
<dbReference type="PROSITE" id="PS50011">
    <property type="entry name" value="PROTEIN_KINASE_DOM"/>
    <property type="match status" value="1"/>
</dbReference>
<evidence type="ECO:0000256" key="5">
    <source>
        <dbReference type="ARBA" id="ARBA00022737"/>
    </source>
</evidence>
<evidence type="ECO:0000256" key="7">
    <source>
        <dbReference type="ARBA" id="ARBA00023136"/>
    </source>
</evidence>
<keyword evidence="8" id="KW-0675">Receptor</keyword>
<name>A0AAW1VKD1_RUBAR</name>
<dbReference type="InterPro" id="IPR011009">
    <property type="entry name" value="Kinase-like_dom_sf"/>
</dbReference>
<evidence type="ECO:0000256" key="8">
    <source>
        <dbReference type="ARBA" id="ARBA00023170"/>
    </source>
</evidence>
<evidence type="ECO:0000256" key="9">
    <source>
        <dbReference type="ARBA" id="ARBA00023180"/>
    </source>
</evidence>
<feature type="transmembrane region" description="Helical" evidence="10">
    <location>
        <begin position="15"/>
        <end position="36"/>
    </location>
</feature>
<sequence>MHSPPSVSHMHPPSLMLTLIIVVSALLVVGLIIFLLKRKQEVSGVVSNSQLSVDTSSISIEMVKHATENFLGKWGFSSVYKEVKEDENVVAVTKMDMNKYDEVNVNALKTFNSEVGVLNKVSHTNLVALIEYCQDEENLIVLYDYMAQGTLERHLFDWKN</sequence>
<dbReference type="AlphaFoldDB" id="A0AAW1VKD1"/>
<comment type="caution">
    <text evidence="12">The sequence shown here is derived from an EMBL/GenBank/DDBJ whole genome shotgun (WGS) entry which is preliminary data.</text>
</comment>
<keyword evidence="9" id="KW-0325">Glycoprotein</keyword>
<dbReference type="EMBL" id="JBEDUW010000184">
    <property type="protein sequence ID" value="KAK9904594.1"/>
    <property type="molecule type" value="Genomic_DNA"/>
</dbReference>
<dbReference type="PANTHER" id="PTHR47986:SF1">
    <property type="entry name" value="OS04G0685900 PROTEIN"/>
    <property type="match status" value="1"/>
</dbReference>